<dbReference type="Proteomes" id="UP001208570">
    <property type="component" value="Unassembled WGS sequence"/>
</dbReference>
<dbReference type="Gene3D" id="1.25.10.10">
    <property type="entry name" value="Leucine-rich Repeat Variant"/>
    <property type="match status" value="1"/>
</dbReference>
<dbReference type="InterPro" id="IPR026136">
    <property type="entry name" value="RIPOR3"/>
</dbReference>
<comment type="similarity">
    <text evidence="1">Belongs to the RIPOR family.</text>
</comment>
<dbReference type="InterPro" id="IPR031780">
    <property type="entry name" value="FAM65_N"/>
</dbReference>
<proteinExistence type="inferred from homology"/>
<feature type="region of interest" description="Disordered" evidence="2">
    <location>
        <begin position="80"/>
        <end position="107"/>
    </location>
</feature>
<name>A0AAD9JKG1_9ANNE</name>
<sequence length="634" mass="70800">MGMRKVMGMRCVMGMKKCHGDEMCHGDEECHGDEILCAIEAQLENLMGTFHCQMKGLLGFARLMPGDVYEITLRHGHQKWKSRGRIGDEPSSGASSNHSSSLLAIGPPSPTHFRRSAHVTQSPSAHCDFIHYARPHPLPNCRPVSVAVMDTISELPWDGLSDFGVVKPDVFDLGPLREALEAELCRSECDGTMSHIAGLDEVLHSLKAILEDYQGHDVATGSSPRSSSGSITIETALEAFDFLESDEYYHDGYGSTSNSRRPSLDHLENNCTLSPESTTKTADSGIESIANRLSEDEALERTLGSSPEPVTTGNDQVDVALLWHLAYSERLLGNLGNYGPLKCKEIYSLERLKNQAHILERLIDISKKGPTVGDLQQVMSETTKSKELRQFWVRCIDGPVLYVSMDRFFNQLERTYGDIVQERYDVDSMEVFEVFIAKMLDFPIYDSRIPMCYPNITLHQLMTYMSDEQDVDIKEYLQNLAGEVWLCNRLKSGNTDIVVKTMLTFKKEEAPPADCLKTIALLLIVDNAEIRRSAASFIKSLNTLATIRDKVLVTFVELLEDRNPDVRSSACIALRLLQAIEAMSQLVYLSQADNSNIVKHTAKDTLLSFGEEGRKAYEESQLSCHGFQGVKVRL</sequence>
<evidence type="ECO:0000256" key="2">
    <source>
        <dbReference type="SAM" id="MobiDB-lite"/>
    </source>
</evidence>
<gene>
    <name evidence="4" type="ORF">LSH36_255g01001</name>
</gene>
<reference evidence="4" key="1">
    <citation type="journal article" date="2023" name="Mol. Biol. Evol.">
        <title>Third-Generation Sequencing Reveals the Adaptive Role of the Epigenome in Three Deep-Sea Polychaetes.</title>
        <authorList>
            <person name="Perez M."/>
            <person name="Aroh O."/>
            <person name="Sun Y."/>
            <person name="Lan Y."/>
            <person name="Juniper S.K."/>
            <person name="Young C.R."/>
            <person name="Angers B."/>
            <person name="Qian P.Y."/>
        </authorList>
    </citation>
    <scope>NUCLEOTIDE SEQUENCE</scope>
    <source>
        <strain evidence="4">P08H-3</strain>
    </source>
</reference>
<dbReference type="Pfam" id="PF15903">
    <property type="entry name" value="PL48"/>
    <property type="match status" value="1"/>
</dbReference>
<dbReference type="EMBL" id="JAODUP010000255">
    <property type="protein sequence ID" value="KAK2154864.1"/>
    <property type="molecule type" value="Genomic_DNA"/>
</dbReference>
<evidence type="ECO:0000313" key="5">
    <source>
        <dbReference type="Proteomes" id="UP001208570"/>
    </source>
</evidence>
<evidence type="ECO:0000256" key="1">
    <source>
        <dbReference type="ARBA" id="ARBA00005744"/>
    </source>
</evidence>
<feature type="region of interest" description="Disordered" evidence="2">
    <location>
        <begin position="253"/>
        <end position="283"/>
    </location>
</feature>
<evidence type="ECO:0000259" key="3">
    <source>
        <dbReference type="Pfam" id="PF15903"/>
    </source>
</evidence>
<dbReference type="SUPFAM" id="SSF48371">
    <property type="entry name" value="ARM repeat"/>
    <property type="match status" value="1"/>
</dbReference>
<organism evidence="4 5">
    <name type="scientific">Paralvinella palmiformis</name>
    <dbReference type="NCBI Taxonomy" id="53620"/>
    <lineage>
        <taxon>Eukaryota</taxon>
        <taxon>Metazoa</taxon>
        <taxon>Spiralia</taxon>
        <taxon>Lophotrochozoa</taxon>
        <taxon>Annelida</taxon>
        <taxon>Polychaeta</taxon>
        <taxon>Sedentaria</taxon>
        <taxon>Canalipalpata</taxon>
        <taxon>Terebellida</taxon>
        <taxon>Terebelliformia</taxon>
        <taxon>Alvinellidae</taxon>
        <taxon>Paralvinella</taxon>
    </lineage>
</organism>
<dbReference type="PANTHER" id="PTHR15829:SF13">
    <property type="entry name" value="FAM65 N-TERMINAL DOMAIN-CONTAINING PROTEIN"/>
    <property type="match status" value="1"/>
</dbReference>
<dbReference type="PANTHER" id="PTHR15829">
    <property type="entry name" value="PROTEIN KINASE PKN/PRK1, EFFECTOR"/>
    <property type="match status" value="1"/>
</dbReference>
<protein>
    <recommendedName>
        <fullName evidence="3">FAM65 N-terminal domain-containing protein</fullName>
    </recommendedName>
</protein>
<feature type="compositionally biased region" description="Low complexity" evidence="2">
    <location>
        <begin position="91"/>
        <end position="101"/>
    </location>
</feature>
<keyword evidence="5" id="KW-1185">Reference proteome</keyword>
<accession>A0AAD9JKG1</accession>
<dbReference type="InterPro" id="IPR011989">
    <property type="entry name" value="ARM-like"/>
</dbReference>
<feature type="compositionally biased region" description="Polar residues" evidence="2">
    <location>
        <begin position="269"/>
        <end position="282"/>
    </location>
</feature>
<feature type="domain" description="FAM65 N-terminal" evidence="3">
    <location>
        <begin position="34"/>
        <end position="88"/>
    </location>
</feature>
<evidence type="ECO:0000313" key="4">
    <source>
        <dbReference type="EMBL" id="KAK2154864.1"/>
    </source>
</evidence>
<dbReference type="InterPro" id="IPR016024">
    <property type="entry name" value="ARM-type_fold"/>
</dbReference>
<comment type="caution">
    <text evidence="4">The sequence shown here is derived from an EMBL/GenBank/DDBJ whole genome shotgun (WGS) entry which is preliminary data.</text>
</comment>
<dbReference type="AlphaFoldDB" id="A0AAD9JKG1"/>